<keyword evidence="4" id="KW-1185">Reference proteome</keyword>
<evidence type="ECO:0000313" key="3">
    <source>
        <dbReference type="EMBL" id="WAQ85854.1"/>
    </source>
</evidence>
<dbReference type="RefSeq" id="XP_053021409.1">
    <property type="nucleotide sequence ID" value="XM_053170193.1"/>
</dbReference>
<dbReference type="PANTHER" id="PTHR13132:SF29">
    <property type="entry name" value="ALPHA-(1,6)-FUCOSYLTRANSFERASE"/>
    <property type="match status" value="1"/>
</dbReference>
<name>A0ABY7CMG3_9BASI</name>
<dbReference type="PANTHER" id="PTHR13132">
    <property type="entry name" value="ALPHA- 1,6 -FUCOSYLTRANSFERASE"/>
    <property type="match status" value="1"/>
</dbReference>
<keyword evidence="2" id="KW-0472">Membrane</keyword>
<keyword evidence="2" id="KW-0812">Transmembrane</keyword>
<gene>
    <name evidence="3" type="ORF">PtA15_6A483</name>
</gene>
<proteinExistence type="predicted"/>
<protein>
    <submittedName>
        <fullName evidence="3">Uncharacterized protein</fullName>
    </submittedName>
</protein>
<sequence length="626" mass="68683">MAGRRIPPAINTTYDVSLDLECQEQRRLLDGGHIRAAPGRAISPQPKLVRPSHTSLDTDLSPLFQGSPIAAEGATLLRGVSYSGDAFERSYGDVVLDDLKLEAGAARAPMAQGKFVEEDDQWSDPAKGLGRVTLVCLIAAALGLLGLLMFMGKAIDTIEGPQHANAVSKLIANHPADSRLATSFPFSPSYYLKDCPCQSQKDAQLSIPAGSSSIELSASDLFNQQTYFQGRFLNKTAYSETDQGGKQICEKSLTYLLDDDFGFTFHLNAISLAAALAEKDSRAFFIVDSEWDRGTWSDHFLKMPDPGCAPPPPSEMAGCPRSTRHWIVTSSILSAHFSKEFMESFGDNEDLDQVIPEPVPGLIPSSRKSIYQMARSTFFRLFILSEANDQLIRKTKQEIIKSAVWGPSSDLRLPPFISVHIRKGDRHPHDPAHTYDYVPINYYIDSINSTWTRLRDEDPALPESPNVYLASDTPLALEQMRALTPASWKFFHLSEAGSTEISLIAHPHEYSQLHFHAHIVSERVGYTRGQVIDMAFLGGGWPKPDGSVTLSSTDSEKPLATICTVSSNMCQFGALQLGWEEAFEKSKWINLDLPLSAGWMGVEVPAANTGDSNPNGHGHGSAHHSH</sequence>
<evidence type="ECO:0000256" key="2">
    <source>
        <dbReference type="SAM" id="Phobius"/>
    </source>
</evidence>
<dbReference type="Proteomes" id="UP001164743">
    <property type="component" value="Chromosome 6A"/>
</dbReference>
<dbReference type="GeneID" id="77811088"/>
<accession>A0ABY7CMG3</accession>
<evidence type="ECO:0000256" key="1">
    <source>
        <dbReference type="SAM" id="MobiDB-lite"/>
    </source>
</evidence>
<keyword evidence="2" id="KW-1133">Transmembrane helix</keyword>
<organism evidence="3 4">
    <name type="scientific">Puccinia triticina</name>
    <dbReference type="NCBI Taxonomy" id="208348"/>
    <lineage>
        <taxon>Eukaryota</taxon>
        <taxon>Fungi</taxon>
        <taxon>Dikarya</taxon>
        <taxon>Basidiomycota</taxon>
        <taxon>Pucciniomycotina</taxon>
        <taxon>Pucciniomycetes</taxon>
        <taxon>Pucciniales</taxon>
        <taxon>Pucciniaceae</taxon>
        <taxon>Puccinia</taxon>
    </lineage>
</organism>
<feature type="region of interest" description="Disordered" evidence="1">
    <location>
        <begin position="606"/>
        <end position="626"/>
    </location>
</feature>
<evidence type="ECO:0000313" key="4">
    <source>
        <dbReference type="Proteomes" id="UP001164743"/>
    </source>
</evidence>
<dbReference type="EMBL" id="CP110426">
    <property type="protein sequence ID" value="WAQ85854.1"/>
    <property type="molecule type" value="Genomic_DNA"/>
</dbReference>
<reference evidence="3" key="1">
    <citation type="submission" date="2022-10" db="EMBL/GenBank/DDBJ databases">
        <title>Puccinia triticina Genome sequencing and assembly.</title>
        <authorList>
            <person name="Li C."/>
        </authorList>
    </citation>
    <scope>NUCLEOTIDE SEQUENCE</scope>
    <source>
        <strain evidence="3">Pt15</strain>
    </source>
</reference>
<feature type="transmembrane region" description="Helical" evidence="2">
    <location>
        <begin position="132"/>
        <end position="152"/>
    </location>
</feature>